<dbReference type="EMBL" id="JANAKD010003376">
    <property type="protein sequence ID" value="KAJ3472193.1"/>
    <property type="molecule type" value="Genomic_DNA"/>
</dbReference>
<organism evidence="1 2">
    <name type="scientific">Lecanicillium saksenae</name>
    <dbReference type="NCBI Taxonomy" id="468837"/>
    <lineage>
        <taxon>Eukaryota</taxon>
        <taxon>Fungi</taxon>
        <taxon>Dikarya</taxon>
        <taxon>Ascomycota</taxon>
        <taxon>Pezizomycotina</taxon>
        <taxon>Sordariomycetes</taxon>
        <taxon>Hypocreomycetidae</taxon>
        <taxon>Hypocreales</taxon>
        <taxon>Cordycipitaceae</taxon>
        <taxon>Lecanicillium</taxon>
    </lineage>
</organism>
<proteinExistence type="predicted"/>
<sequence length="110" mass="11446">MYVDASSTKKGVATLHNLSNGQKVSHTFTTTPSTLCETNAEWIVEDFESGGNLVPFANFGSITFTDASAKGSSGTVTPSGGTIIDIRDQSGKILTDCGISGSNAYCHYTG</sequence>
<evidence type="ECO:0000313" key="1">
    <source>
        <dbReference type="EMBL" id="KAJ3472193.1"/>
    </source>
</evidence>
<reference evidence="1" key="1">
    <citation type="submission" date="2022-07" db="EMBL/GenBank/DDBJ databases">
        <title>Genome Sequence of Lecanicillium saksenae.</title>
        <authorList>
            <person name="Buettner E."/>
        </authorList>
    </citation>
    <scope>NUCLEOTIDE SEQUENCE</scope>
    <source>
        <strain evidence="1">VT-O1</strain>
    </source>
</reference>
<protein>
    <submittedName>
        <fullName evidence="1">Uncharacterized protein</fullName>
    </submittedName>
</protein>
<name>A0ACC1QB82_9HYPO</name>
<gene>
    <name evidence="1" type="ORF">NLG97_g11202</name>
</gene>
<comment type="caution">
    <text evidence="1">The sequence shown here is derived from an EMBL/GenBank/DDBJ whole genome shotgun (WGS) entry which is preliminary data.</text>
</comment>
<evidence type="ECO:0000313" key="2">
    <source>
        <dbReference type="Proteomes" id="UP001148737"/>
    </source>
</evidence>
<dbReference type="Proteomes" id="UP001148737">
    <property type="component" value="Unassembled WGS sequence"/>
</dbReference>
<accession>A0ACC1QB82</accession>
<keyword evidence="2" id="KW-1185">Reference proteome</keyword>